<evidence type="ECO:0000256" key="1">
    <source>
        <dbReference type="ARBA" id="ARBA00001971"/>
    </source>
</evidence>
<reference evidence="13 14" key="1">
    <citation type="submission" date="2019-06" db="EMBL/GenBank/DDBJ databases">
        <title>WGS assembly of Gossypium darwinii.</title>
        <authorList>
            <person name="Chen Z.J."/>
            <person name="Sreedasyam A."/>
            <person name="Ando A."/>
            <person name="Song Q."/>
            <person name="De L."/>
            <person name="Hulse-Kemp A."/>
            <person name="Ding M."/>
            <person name="Ye W."/>
            <person name="Kirkbride R."/>
            <person name="Jenkins J."/>
            <person name="Plott C."/>
            <person name="Lovell J."/>
            <person name="Lin Y.-M."/>
            <person name="Vaughn R."/>
            <person name="Liu B."/>
            <person name="Li W."/>
            <person name="Simpson S."/>
            <person name="Scheffler B."/>
            <person name="Saski C."/>
            <person name="Grover C."/>
            <person name="Hu G."/>
            <person name="Conover J."/>
            <person name="Carlson J."/>
            <person name="Shu S."/>
            <person name="Boston L."/>
            <person name="Williams M."/>
            <person name="Peterson D."/>
            <person name="Mcgee K."/>
            <person name="Jones D."/>
            <person name="Wendel J."/>
            <person name="Stelly D."/>
            <person name="Grimwood J."/>
            <person name="Schmutz J."/>
        </authorList>
    </citation>
    <scope>NUCLEOTIDE SEQUENCE [LARGE SCALE GENOMIC DNA]</scope>
    <source>
        <strain evidence="13">1808015.09</strain>
    </source>
</reference>
<dbReference type="GO" id="GO:0005506">
    <property type="term" value="F:iron ion binding"/>
    <property type="evidence" value="ECO:0007669"/>
    <property type="project" value="InterPro"/>
</dbReference>
<sequence>MGNLLILFTAFLCICLFVALHYVLHEYLWVPHRVQFIMNSQGIRGPPYEFIHGNNKEALQMRKEASSKPMALTHDIFPRVMPHDYSCIKKYGKNYLSWNGVRAQLVIRDPELVKEVLKTSEKAFSKPKPSYFFKKLLGDSISTIKSEKWGARHRKLANHAFHGESLKNMIPAMIASVGTMLEKWKDKEGKEMEVFQEFRFLTSEMISRTAFGSSYLEGEKIFDMLMNKFWKSADEIESDKLEKTIHDSVMKIIKQREEKVMTGEVDSCGHDFLGLLVNVYHDSDEKNRFLIQDIIDECKTFYFAGQETTNFLLAWITLLLAIHTDWQDKARAEVTMIIKETLRLYPPLNGVVRKAVRDVQLGELALPNYLDLNIRFIALHHDPAVWGDDVHLFKPERFAEGIAKATNNNAAAFMPFRLEPRFCVGMSFAITETKIALSMILQRYTFTLSPTYVHAPLPNLSLKPQHGLHLLFHSLH</sequence>
<evidence type="ECO:0000256" key="10">
    <source>
        <dbReference type="ARBA" id="ARBA00023033"/>
    </source>
</evidence>
<dbReference type="Pfam" id="PF00067">
    <property type="entry name" value="p450"/>
    <property type="match status" value="1"/>
</dbReference>
<dbReference type="GO" id="GO:0004497">
    <property type="term" value="F:monooxygenase activity"/>
    <property type="evidence" value="ECO:0007669"/>
    <property type="project" value="UniProtKB-KW"/>
</dbReference>
<keyword evidence="7" id="KW-1133">Transmembrane helix</keyword>
<feature type="binding site" description="axial binding residue" evidence="12">
    <location>
        <position position="423"/>
    </location>
    <ligand>
        <name>heme</name>
        <dbReference type="ChEBI" id="CHEBI:30413"/>
    </ligand>
    <ligandPart>
        <name>Fe</name>
        <dbReference type="ChEBI" id="CHEBI:18248"/>
    </ligandPart>
</feature>
<dbReference type="SUPFAM" id="SSF48264">
    <property type="entry name" value="Cytochrome P450"/>
    <property type="match status" value="1"/>
</dbReference>
<evidence type="ECO:0000256" key="4">
    <source>
        <dbReference type="ARBA" id="ARBA00022617"/>
    </source>
</evidence>
<evidence type="ECO:0000256" key="9">
    <source>
        <dbReference type="ARBA" id="ARBA00023004"/>
    </source>
</evidence>
<evidence type="ECO:0000256" key="5">
    <source>
        <dbReference type="ARBA" id="ARBA00022692"/>
    </source>
</evidence>
<keyword evidence="11" id="KW-0472">Membrane</keyword>
<comment type="similarity">
    <text evidence="3">Belongs to the cytochrome P450 family.</text>
</comment>
<evidence type="ECO:0000256" key="3">
    <source>
        <dbReference type="ARBA" id="ARBA00010617"/>
    </source>
</evidence>
<protein>
    <recommendedName>
        <fullName evidence="15">Cytochrome P450</fullName>
    </recommendedName>
</protein>
<keyword evidence="10" id="KW-0503">Monooxygenase</keyword>
<dbReference type="InterPro" id="IPR050665">
    <property type="entry name" value="Cytochrome_P450_Monooxygen"/>
</dbReference>
<dbReference type="PRINTS" id="PR00385">
    <property type="entry name" value="P450"/>
</dbReference>
<organism evidence="13 14">
    <name type="scientific">Gossypium darwinii</name>
    <name type="common">Darwin's cotton</name>
    <name type="synonym">Gossypium barbadense var. darwinii</name>
    <dbReference type="NCBI Taxonomy" id="34276"/>
    <lineage>
        <taxon>Eukaryota</taxon>
        <taxon>Viridiplantae</taxon>
        <taxon>Streptophyta</taxon>
        <taxon>Embryophyta</taxon>
        <taxon>Tracheophyta</taxon>
        <taxon>Spermatophyta</taxon>
        <taxon>Magnoliopsida</taxon>
        <taxon>eudicotyledons</taxon>
        <taxon>Gunneridae</taxon>
        <taxon>Pentapetalae</taxon>
        <taxon>rosids</taxon>
        <taxon>malvids</taxon>
        <taxon>Malvales</taxon>
        <taxon>Malvaceae</taxon>
        <taxon>Malvoideae</taxon>
        <taxon>Gossypium</taxon>
    </lineage>
</organism>
<accession>A0A5D2DWU8</accession>
<dbReference type="InterPro" id="IPR036396">
    <property type="entry name" value="Cyt_P450_sf"/>
</dbReference>
<dbReference type="PANTHER" id="PTHR24282">
    <property type="entry name" value="CYTOCHROME P450 FAMILY MEMBER"/>
    <property type="match status" value="1"/>
</dbReference>
<evidence type="ECO:0000256" key="11">
    <source>
        <dbReference type="ARBA" id="ARBA00023136"/>
    </source>
</evidence>
<keyword evidence="4 12" id="KW-0349">Heme</keyword>
<dbReference type="InterPro" id="IPR002401">
    <property type="entry name" value="Cyt_P450_E_grp-I"/>
</dbReference>
<dbReference type="Proteomes" id="UP000323506">
    <property type="component" value="Chromosome A13"/>
</dbReference>
<dbReference type="GO" id="GO:0016705">
    <property type="term" value="F:oxidoreductase activity, acting on paired donors, with incorporation or reduction of molecular oxygen"/>
    <property type="evidence" value="ECO:0007669"/>
    <property type="project" value="InterPro"/>
</dbReference>
<proteinExistence type="inferred from homology"/>
<comment type="cofactor">
    <cofactor evidence="1 12">
        <name>heme</name>
        <dbReference type="ChEBI" id="CHEBI:30413"/>
    </cofactor>
</comment>
<name>A0A5D2DWU8_GOSDA</name>
<dbReference type="PRINTS" id="PR00463">
    <property type="entry name" value="EP450I"/>
</dbReference>
<keyword evidence="9 12" id="KW-0408">Iron</keyword>
<dbReference type="GO" id="GO:0016020">
    <property type="term" value="C:membrane"/>
    <property type="evidence" value="ECO:0007669"/>
    <property type="project" value="UniProtKB-SubCell"/>
</dbReference>
<evidence type="ECO:0000256" key="8">
    <source>
        <dbReference type="ARBA" id="ARBA00023002"/>
    </source>
</evidence>
<evidence type="ECO:0000256" key="2">
    <source>
        <dbReference type="ARBA" id="ARBA00004167"/>
    </source>
</evidence>
<dbReference type="InterPro" id="IPR001128">
    <property type="entry name" value="Cyt_P450"/>
</dbReference>
<evidence type="ECO:0000256" key="12">
    <source>
        <dbReference type="PIRSR" id="PIRSR602401-1"/>
    </source>
</evidence>
<evidence type="ECO:0000256" key="6">
    <source>
        <dbReference type="ARBA" id="ARBA00022723"/>
    </source>
</evidence>
<dbReference type="PANTHER" id="PTHR24282:SF226">
    <property type="entry name" value="CYTOCHROME P450 CYP749A22-LIKE"/>
    <property type="match status" value="1"/>
</dbReference>
<keyword evidence="14" id="KW-1185">Reference proteome</keyword>
<dbReference type="GO" id="GO:0020037">
    <property type="term" value="F:heme binding"/>
    <property type="evidence" value="ECO:0007669"/>
    <property type="project" value="InterPro"/>
</dbReference>
<evidence type="ECO:0008006" key="15">
    <source>
        <dbReference type="Google" id="ProtNLM"/>
    </source>
</evidence>
<evidence type="ECO:0000313" key="13">
    <source>
        <dbReference type="EMBL" id="TYG85550.1"/>
    </source>
</evidence>
<dbReference type="Gene3D" id="1.10.630.10">
    <property type="entry name" value="Cytochrome P450"/>
    <property type="match status" value="1"/>
</dbReference>
<keyword evidence="8" id="KW-0560">Oxidoreductase</keyword>
<evidence type="ECO:0000256" key="7">
    <source>
        <dbReference type="ARBA" id="ARBA00022989"/>
    </source>
</evidence>
<comment type="subcellular location">
    <subcellularLocation>
        <location evidence="2">Membrane</location>
        <topology evidence="2">Single-pass membrane protein</topology>
    </subcellularLocation>
</comment>
<keyword evidence="6 12" id="KW-0479">Metal-binding</keyword>
<dbReference type="AlphaFoldDB" id="A0A5D2DWU8"/>
<evidence type="ECO:0000313" key="14">
    <source>
        <dbReference type="Proteomes" id="UP000323506"/>
    </source>
</evidence>
<gene>
    <name evidence="13" type="ORF">ES288_A13G064200v1</name>
</gene>
<keyword evidence="5" id="KW-0812">Transmembrane</keyword>
<dbReference type="EMBL" id="CM017700">
    <property type="protein sequence ID" value="TYG85550.1"/>
    <property type="molecule type" value="Genomic_DNA"/>
</dbReference>